<evidence type="ECO:0000256" key="6">
    <source>
        <dbReference type="ARBA" id="ARBA00047846"/>
    </source>
</evidence>
<reference evidence="8 9" key="1">
    <citation type="submission" date="2019-07" db="EMBL/GenBank/DDBJ databases">
        <title>Tepidimonas alkaliphilus YIM 72238 draft genome.</title>
        <authorList>
            <person name="Da Costa M.S."/>
            <person name="Froufe H.J.C."/>
            <person name="Egas C."/>
            <person name="Albuquerque L."/>
        </authorList>
    </citation>
    <scope>NUCLEOTIDE SEQUENCE [LARGE SCALE GENOMIC DNA]</scope>
    <source>
        <strain evidence="8 9">YIM 72238</strain>
    </source>
</reference>
<comment type="catalytic activity">
    <reaction evidence="6">
        <text>biotin + L-lysyl-[protein] + ATP = N(6)-biotinyl-L-lysyl-[protein] + AMP + diphosphate + H(+)</text>
        <dbReference type="Rhea" id="RHEA:11756"/>
        <dbReference type="Rhea" id="RHEA-COMP:9752"/>
        <dbReference type="Rhea" id="RHEA-COMP:10505"/>
        <dbReference type="ChEBI" id="CHEBI:15378"/>
        <dbReference type="ChEBI" id="CHEBI:29969"/>
        <dbReference type="ChEBI" id="CHEBI:30616"/>
        <dbReference type="ChEBI" id="CHEBI:33019"/>
        <dbReference type="ChEBI" id="CHEBI:57586"/>
        <dbReference type="ChEBI" id="CHEBI:83144"/>
        <dbReference type="ChEBI" id="CHEBI:456215"/>
        <dbReference type="EC" id="6.3.4.15"/>
    </reaction>
</comment>
<dbReference type="InterPro" id="IPR008988">
    <property type="entry name" value="Transcriptional_repressor_C"/>
</dbReference>
<evidence type="ECO:0000256" key="1">
    <source>
        <dbReference type="ARBA" id="ARBA00022598"/>
    </source>
</evidence>
<dbReference type="Gene3D" id="2.30.30.100">
    <property type="match status" value="1"/>
</dbReference>
<protein>
    <recommendedName>
        <fullName evidence="5">biotin--[biotin carboxyl-carrier protein] ligase</fullName>
        <ecNumber evidence="5">6.3.4.15</ecNumber>
    </recommendedName>
</protein>
<organism evidence="8 9">
    <name type="scientific">Tepidimonas alkaliphilus</name>
    <dbReference type="NCBI Taxonomy" id="2588942"/>
    <lineage>
        <taxon>Bacteria</taxon>
        <taxon>Pseudomonadati</taxon>
        <taxon>Pseudomonadota</taxon>
        <taxon>Betaproteobacteria</taxon>
        <taxon>Burkholderiales</taxon>
        <taxon>Tepidimonas</taxon>
    </lineage>
</organism>
<evidence type="ECO:0000313" key="9">
    <source>
        <dbReference type="Proteomes" id="UP000315736"/>
    </source>
</evidence>
<dbReference type="AlphaFoldDB" id="A0A554WBN6"/>
<dbReference type="RefSeq" id="WP_143889767.1">
    <property type="nucleotide sequence ID" value="NZ_VJNB01000002.1"/>
</dbReference>
<accession>A0A554WBN6</accession>
<sequence>MRTSPPAPDDVAALQALHAGAVQAQQTLRTLLPDLHVETVAHIDSTNAELLRRARTGLCQPALLAALAQSAGRGRHGRPWVMVPQGSLAFSVGLPLQPVEWSGLSLVAGVALARALPPDVRLKWPNDLVWHARKLGGILIETVAAPGVAARYAVIGVGLNLATPALPPQAPLDALPPAGLHEVARACGQPPEDAGTWLARLAPALVQAVRRFETEGFAPWQASYGALDALAGLRVRISDGREGVADGVTADGALRLRTADGRVVPVQAGEVSVRPC</sequence>
<dbReference type="Gene3D" id="3.30.930.10">
    <property type="entry name" value="Bira Bifunctional Protein, Domain 2"/>
    <property type="match status" value="1"/>
</dbReference>
<dbReference type="PANTHER" id="PTHR12835">
    <property type="entry name" value="BIOTIN PROTEIN LIGASE"/>
    <property type="match status" value="1"/>
</dbReference>
<evidence type="ECO:0000256" key="4">
    <source>
        <dbReference type="ARBA" id="ARBA00023267"/>
    </source>
</evidence>
<dbReference type="EC" id="6.3.4.15" evidence="5"/>
<dbReference type="OrthoDB" id="9807064at2"/>
<dbReference type="GO" id="GO:0005737">
    <property type="term" value="C:cytoplasm"/>
    <property type="evidence" value="ECO:0007669"/>
    <property type="project" value="TreeGrafter"/>
</dbReference>
<dbReference type="GO" id="GO:0005524">
    <property type="term" value="F:ATP binding"/>
    <property type="evidence" value="ECO:0007669"/>
    <property type="project" value="UniProtKB-KW"/>
</dbReference>
<dbReference type="Proteomes" id="UP000315736">
    <property type="component" value="Unassembled WGS sequence"/>
</dbReference>
<dbReference type="CDD" id="cd16442">
    <property type="entry name" value="BPL"/>
    <property type="match status" value="1"/>
</dbReference>
<dbReference type="GO" id="GO:0004077">
    <property type="term" value="F:biotin--[biotin carboxyl-carrier protein] ligase activity"/>
    <property type="evidence" value="ECO:0007669"/>
    <property type="project" value="UniProtKB-EC"/>
</dbReference>
<evidence type="ECO:0000256" key="5">
    <source>
        <dbReference type="ARBA" id="ARBA00024227"/>
    </source>
</evidence>
<dbReference type="SUPFAM" id="SSF50037">
    <property type="entry name" value="C-terminal domain of transcriptional repressors"/>
    <property type="match status" value="1"/>
</dbReference>
<evidence type="ECO:0000256" key="2">
    <source>
        <dbReference type="ARBA" id="ARBA00022741"/>
    </source>
</evidence>
<feature type="domain" description="BPL/LPL catalytic" evidence="7">
    <location>
        <begin position="22"/>
        <end position="217"/>
    </location>
</feature>
<comment type="caution">
    <text evidence="8">The sequence shown here is derived from an EMBL/GenBank/DDBJ whole genome shotgun (WGS) entry which is preliminary data.</text>
</comment>
<evidence type="ECO:0000256" key="3">
    <source>
        <dbReference type="ARBA" id="ARBA00022840"/>
    </source>
</evidence>
<name>A0A554WBN6_9BURK</name>
<dbReference type="NCBIfam" id="TIGR00121">
    <property type="entry name" value="birA_ligase"/>
    <property type="match status" value="1"/>
</dbReference>
<dbReference type="InterPro" id="IPR004408">
    <property type="entry name" value="Biotin_CoA_COase_ligase"/>
</dbReference>
<keyword evidence="1 8" id="KW-0436">Ligase</keyword>
<proteinExistence type="predicted"/>
<keyword evidence="4" id="KW-0092">Biotin</keyword>
<evidence type="ECO:0000313" key="8">
    <source>
        <dbReference type="EMBL" id="TSE20987.1"/>
    </source>
</evidence>
<dbReference type="Pfam" id="PF02237">
    <property type="entry name" value="BPL_C"/>
    <property type="match status" value="1"/>
</dbReference>
<dbReference type="PROSITE" id="PS51733">
    <property type="entry name" value="BPL_LPL_CATALYTIC"/>
    <property type="match status" value="1"/>
</dbReference>
<evidence type="ECO:0000259" key="7">
    <source>
        <dbReference type="PROSITE" id="PS51733"/>
    </source>
</evidence>
<dbReference type="InterPro" id="IPR004143">
    <property type="entry name" value="BPL_LPL_catalytic"/>
</dbReference>
<dbReference type="InterPro" id="IPR045864">
    <property type="entry name" value="aa-tRNA-synth_II/BPL/LPL"/>
</dbReference>
<dbReference type="EMBL" id="VJNB01000002">
    <property type="protein sequence ID" value="TSE20987.1"/>
    <property type="molecule type" value="Genomic_DNA"/>
</dbReference>
<keyword evidence="3" id="KW-0067">ATP-binding</keyword>
<gene>
    <name evidence="8" type="primary">birA</name>
    <name evidence="8" type="ORF">Talka_00650</name>
</gene>
<dbReference type="SUPFAM" id="SSF55681">
    <property type="entry name" value="Class II aaRS and biotin synthetases"/>
    <property type="match status" value="1"/>
</dbReference>
<dbReference type="PANTHER" id="PTHR12835:SF5">
    <property type="entry name" value="BIOTIN--PROTEIN LIGASE"/>
    <property type="match status" value="1"/>
</dbReference>
<keyword evidence="9" id="KW-1185">Reference proteome</keyword>
<dbReference type="InterPro" id="IPR003142">
    <property type="entry name" value="BPL_C"/>
</dbReference>
<dbReference type="Pfam" id="PF03099">
    <property type="entry name" value="BPL_LplA_LipB"/>
    <property type="match status" value="1"/>
</dbReference>
<keyword evidence="2" id="KW-0547">Nucleotide-binding</keyword>